<dbReference type="EMBL" id="QXFV01003516">
    <property type="protein sequence ID" value="KAE8976060.1"/>
    <property type="molecule type" value="Genomic_DNA"/>
</dbReference>
<evidence type="ECO:0000313" key="6">
    <source>
        <dbReference type="Proteomes" id="UP000434957"/>
    </source>
</evidence>
<dbReference type="EMBL" id="QXFT01002397">
    <property type="protein sequence ID" value="KAE9298937.1"/>
    <property type="molecule type" value="Genomic_DNA"/>
</dbReference>
<comment type="caution">
    <text evidence="4">The sequence shown here is derived from an EMBL/GenBank/DDBJ whole genome shotgun (WGS) entry which is preliminary data.</text>
</comment>
<evidence type="ECO:0000313" key="7">
    <source>
        <dbReference type="Proteomes" id="UP000435112"/>
    </source>
</evidence>
<evidence type="ECO:0000256" key="1">
    <source>
        <dbReference type="SAM" id="SignalP"/>
    </source>
</evidence>
<evidence type="ECO:0008006" key="8">
    <source>
        <dbReference type="Google" id="ProtNLM"/>
    </source>
</evidence>
<sequence length="50" mass="5558">MKTEFIVVPVCKLLLPCSAAVKLTQQAPHPPHPCDRVRLSSHGLGHFQRI</sequence>
<evidence type="ECO:0000313" key="3">
    <source>
        <dbReference type="EMBL" id="KAE8976060.1"/>
    </source>
</evidence>
<protein>
    <recommendedName>
        <fullName evidence="8">RxLR effector protein</fullName>
    </recommendedName>
</protein>
<keyword evidence="6" id="KW-1185">Reference proteome</keyword>
<dbReference type="Proteomes" id="UP000434957">
    <property type="component" value="Unassembled WGS sequence"/>
</dbReference>
<accession>A0A6A4D9T5</accession>
<feature type="signal peptide" evidence="1">
    <location>
        <begin position="1"/>
        <end position="20"/>
    </location>
</feature>
<feature type="chain" id="PRO_5033524811" description="RxLR effector protein" evidence="1">
    <location>
        <begin position="21"/>
        <end position="50"/>
    </location>
</feature>
<name>A0A6A4D9T5_9STRA</name>
<organism evidence="4 6">
    <name type="scientific">Phytophthora rubi</name>
    <dbReference type="NCBI Taxonomy" id="129364"/>
    <lineage>
        <taxon>Eukaryota</taxon>
        <taxon>Sar</taxon>
        <taxon>Stramenopiles</taxon>
        <taxon>Oomycota</taxon>
        <taxon>Peronosporomycetes</taxon>
        <taxon>Peronosporales</taxon>
        <taxon>Peronosporaceae</taxon>
        <taxon>Phytophthora</taxon>
    </lineage>
</organism>
<keyword evidence="1" id="KW-0732">Signal</keyword>
<reference evidence="4 6" key="1">
    <citation type="submission" date="2018-08" db="EMBL/GenBank/DDBJ databases">
        <title>Genomic investigation of the strawberry pathogen Phytophthora fragariae indicates pathogenicity is determined by transcriptional variation in three key races.</title>
        <authorList>
            <person name="Adams T.M."/>
            <person name="Armitage A.D."/>
            <person name="Sobczyk M.K."/>
            <person name="Bates H.J."/>
            <person name="Dunwell J.M."/>
            <person name="Nellist C.F."/>
            <person name="Harrison R.J."/>
        </authorList>
    </citation>
    <scope>NUCLEOTIDE SEQUENCE [LARGE SCALE GENOMIC DNA]</scope>
    <source>
        <strain evidence="3 5">SCRP249</strain>
        <strain evidence="2 7">SCRP324</strain>
        <strain evidence="4 6">SCRP333</strain>
    </source>
</reference>
<dbReference type="Proteomes" id="UP000429607">
    <property type="component" value="Unassembled WGS sequence"/>
</dbReference>
<evidence type="ECO:0000313" key="5">
    <source>
        <dbReference type="Proteomes" id="UP000429607"/>
    </source>
</evidence>
<dbReference type="EMBL" id="QXFU01003431">
    <property type="protein sequence ID" value="KAE8975444.1"/>
    <property type="molecule type" value="Genomic_DNA"/>
</dbReference>
<evidence type="ECO:0000313" key="4">
    <source>
        <dbReference type="EMBL" id="KAE9298937.1"/>
    </source>
</evidence>
<evidence type="ECO:0000313" key="2">
    <source>
        <dbReference type="EMBL" id="KAE8975444.1"/>
    </source>
</evidence>
<gene>
    <name evidence="3" type="ORF">PR001_g25527</name>
    <name evidence="2" type="ORF">PR002_g25603</name>
    <name evidence="4" type="ORF">PR003_g23121</name>
</gene>
<dbReference type="Proteomes" id="UP000435112">
    <property type="component" value="Unassembled WGS sequence"/>
</dbReference>
<proteinExistence type="predicted"/>
<dbReference type="AlphaFoldDB" id="A0A6A4D9T5"/>